<gene>
    <name evidence="9" type="ORF">NM125_05080</name>
</gene>
<sequence length="445" mass="50773">MMHQKHREKLFSLFDEGQNGVVFIQGSDILYRNETDYEYPFRQESNFWYLTGVNEPECALILDLKTEEYHLFVPKRDAQYAVWHGYVKSLETYQEQYGPDYLHYANEILTVLNKIKPEKVYCLNEADAELIEDLDRGFEADVEALHDALTYCRVLKTDEELDYMRKAAAVNNLAHTEVMKAIKPGMYEYELKALFTKIQYENGLQQDAYNGIFAGGKNSAILHYVENNSQIKDGDLFLLDAGHEYEGYASDITRTYPANGKFTDVQAGVYDAVLAALNTSIEKIEPGIKMEDMHMHAARTIMEGLKDAELVKGAIDDIMENDIFALFFPHGLGHFLGLDTHDVGGYPKGVDRIDRPGIKYLRARRDLQPGMVITIEPGCYFVPALLIPAMEDDNQSQFLNAEKLTKMFEFGGIRIEDNIVVTDDGYENLTDVPKDRKEVEKIIGN</sequence>
<evidence type="ECO:0000313" key="10">
    <source>
        <dbReference type="Proteomes" id="UP001139125"/>
    </source>
</evidence>
<dbReference type="InterPro" id="IPR052433">
    <property type="entry name" value="X-Pro_dipept-like"/>
</dbReference>
<comment type="cofactor">
    <cofactor evidence="1">
        <name>Mn(2+)</name>
        <dbReference type="ChEBI" id="CHEBI:29035"/>
    </cofactor>
</comment>
<dbReference type="SUPFAM" id="SSF55920">
    <property type="entry name" value="Creatinase/aminopeptidase"/>
    <property type="match status" value="1"/>
</dbReference>
<dbReference type="PANTHER" id="PTHR43226:SF1">
    <property type="entry name" value="XAA-PRO DIPEPTIDASE"/>
    <property type="match status" value="1"/>
</dbReference>
<dbReference type="RefSeq" id="WP_255133478.1">
    <property type="nucleotide sequence ID" value="NZ_JANDBC010000001.1"/>
</dbReference>
<dbReference type="SUPFAM" id="SSF53092">
    <property type="entry name" value="Creatinase/prolidase N-terminal domain"/>
    <property type="match status" value="1"/>
</dbReference>
<dbReference type="Gene3D" id="3.90.230.10">
    <property type="entry name" value="Creatinase/methionine aminopeptidase superfamily"/>
    <property type="match status" value="1"/>
</dbReference>
<dbReference type="Pfam" id="PF05195">
    <property type="entry name" value="AMP_N"/>
    <property type="match status" value="1"/>
</dbReference>
<keyword evidence="10" id="KW-1185">Reference proteome</keyword>
<dbReference type="GO" id="GO:0006508">
    <property type="term" value="P:proteolysis"/>
    <property type="evidence" value="ECO:0007669"/>
    <property type="project" value="TreeGrafter"/>
</dbReference>
<evidence type="ECO:0000256" key="7">
    <source>
        <dbReference type="ARBA" id="ARBA00081411"/>
    </source>
</evidence>
<comment type="caution">
    <text evidence="9">The sequence shown here is derived from an EMBL/GenBank/DDBJ whole genome shotgun (WGS) entry which is preliminary data.</text>
</comment>
<evidence type="ECO:0000256" key="1">
    <source>
        <dbReference type="ARBA" id="ARBA00001936"/>
    </source>
</evidence>
<evidence type="ECO:0000313" key="9">
    <source>
        <dbReference type="EMBL" id="MCP9290947.1"/>
    </source>
</evidence>
<accession>A0A9X2L2C7</accession>
<dbReference type="InterPro" id="IPR007865">
    <property type="entry name" value="Aminopep_P_N"/>
</dbReference>
<name>A0A9X2L2C7_9BACT</name>
<keyword evidence="2" id="KW-0479">Metal-binding</keyword>
<dbReference type="Proteomes" id="UP001139125">
    <property type="component" value="Unassembled WGS sequence"/>
</dbReference>
<keyword evidence="4" id="KW-0464">Manganese</keyword>
<protein>
    <recommendedName>
        <fullName evidence="5">Xaa-Pro aminopeptidase</fullName>
    </recommendedName>
    <alternativeName>
        <fullName evidence="6">Aminopeptidase P II</fullName>
    </alternativeName>
    <alternativeName>
        <fullName evidence="7">X-Pro aminopeptidase</fullName>
    </alternativeName>
</protein>
<evidence type="ECO:0000256" key="6">
    <source>
        <dbReference type="ARBA" id="ARBA00075356"/>
    </source>
</evidence>
<reference evidence="9" key="1">
    <citation type="submission" date="2022-06" db="EMBL/GenBank/DDBJ databases">
        <title>Gracilimonas sp. CAU 1638 isolated from sea sediment.</title>
        <authorList>
            <person name="Kim W."/>
        </authorList>
    </citation>
    <scope>NUCLEOTIDE SEQUENCE</scope>
    <source>
        <strain evidence="9">CAU 1638</strain>
    </source>
</reference>
<dbReference type="FunFam" id="3.90.230.10:FF:000002">
    <property type="entry name" value="Xaa-Pro aminopeptidase 3"/>
    <property type="match status" value="1"/>
</dbReference>
<evidence type="ECO:0000256" key="2">
    <source>
        <dbReference type="ARBA" id="ARBA00022723"/>
    </source>
</evidence>
<feature type="domain" description="Aminopeptidase P N-terminal" evidence="8">
    <location>
        <begin position="1"/>
        <end position="129"/>
    </location>
</feature>
<dbReference type="InterPro" id="IPR000994">
    <property type="entry name" value="Pept_M24"/>
</dbReference>
<evidence type="ECO:0000259" key="8">
    <source>
        <dbReference type="SMART" id="SM01011"/>
    </source>
</evidence>
<proteinExistence type="predicted"/>
<dbReference type="PANTHER" id="PTHR43226">
    <property type="entry name" value="XAA-PRO AMINOPEPTIDASE 3"/>
    <property type="match status" value="1"/>
</dbReference>
<dbReference type="Pfam" id="PF00557">
    <property type="entry name" value="Peptidase_M24"/>
    <property type="match status" value="1"/>
</dbReference>
<keyword evidence="3" id="KW-0378">Hydrolase</keyword>
<dbReference type="InterPro" id="IPR036005">
    <property type="entry name" value="Creatinase/aminopeptidase-like"/>
</dbReference>
<evidence type="ECO:0000256" key="5">
    <source>
        <dbReference type="ARBA" id="ARBA00069363"/>
    </source>
</evidence>
<dbReference type="InterPro" id="IPR029149">
    <property type="entry name" value="Creatin/AminoP/Spt16_N"/>
</dbReference>
<evidence type="ECO:0000256" key="3">
    <source>
        <dbReference type="ARBA" id="ARBA00022801"/>
    </source>
</evidence>
<dbReference type="CDD" id="cd01087">
    <property type="entry name" value="Prolidase"/>
    <property type="match status" value="1"/>
</dbReference>
<dbReference type="Gene3D" id="3.40.350.10">
    <property type="entry name" value="Creatinase/prolidase N-terminal domain"/>
    <property type="match status" value="1"/>
</dbReference>
<organism evidence="9 10">
    <name type="scientific">Gracilimonas sediminicola</name>
    <dbReference type="NCBI Taxonomy" id="2952158"/>
    <lineage>
        <taxon>Bacteria</taxon>
        <taxon>Pseudomonadati</taxon>
        <taxon>Balneolota</taxon>
        <taxon>Balneolia</taxon>
        <taxon>Balneolales</taxon>
        <taxon>Balneolaceae</taxon>
        <taxon>Gracilimonas</taxon>
    </lineage>
</organism>
<dbReference type="GO" id="GO:0030145">
    <property type="term" value="F:manganese ion binding"/>
    <property type="evidence" value="ECO:0007669"/>
    <property type="project" value="InterPro"/>
</dbReference>
<evidence type="ECO:0000256" key="4">
    <source>
        <dbReference type="ARBA" id="ARBA00023211"/>
    </source>
</evidence>
<dbReference type="EMBL" id="JANDBC010000001">
    <property type="protein sequence ID" value="MCP9290947.1"/>
    <property type="molecule type" value="Genomic_DNA"/>
</dbReference>
<dbReference type="GO" id="GO:0070006">
    <property type="term" value="F:metalloaminopeptidase activity"/>
    <property type="evidence" value="ECO:0007669"/>
    <property type="project" value="InterPro"/>
</dbReference>
<keyword evidence="9" id="KW-0031">Aminopeptidase</keyword>
<dbReference type="SMART" id="SM01011">
    <property type="entry name" value="AMP_N"/>
    <property type="match status" value="1"/>
</dbReference>
<keyword evidence="9" id="KW-0645">Protease</keyword>
<dbReference type="AlphaFoldDB" id="A0A9X2L2C7"/>